<dbReference type="PANTHER" id="PTHR43065:SF42">
    <property type="entry name" value="TWO-COMPONENT SENSOR PPRA"/>
    <property type="match status" value="1"/>
</dbReference>
<dbReference type="SUPFAM" id="SSF55874">
    <property type="entry name" value="ATPase domain of HSP90 chaperone/DNA topoisomerase II/histidine kinase"/>
    <property type="match status" value="1"/>
</dbReference>
<dbReference type="RefSeq" id="WP_102586372.1">
    <property type="nucleotide sequence ID" value="NZ_BNAE01000004.1"/>
</dbReference>
<dbReference type="InterPro" id="IPR036890">
    <property type="entry name" value="HATPase_C_sf"/>
</dbReference>
<comment type="caution">
    <text evidence="7">The sequence shown here is derived from an EMBL/GenBank/DDBJ whole genome shotgun (WGS) entry which is preliminary data.</text>
</comment>
<gene>
    <name evidence="7" type="ORF">C1H70_00500</name>
</gene>
<feature type="coiled-coil region" evidence="4">
    <location>
        <begin position="241"/>
        <end position="293"/>
    </location>
</feature>
<dbReference type="InterPro" id="IPR004358">
    <property type="entry name" value="Sig_transdc_His_kin-like_C"/>
</dbReference>
<protein>
    <recommendedName>
        <fullName evidence="2">histidine kinase</fullName>
        <ecNumber evidence="2">2.7.13.3</ecNumber>
    </recommendedName>
</protein>
<keyword evidence="3" id="KW-0597">Phosphoprotein</keyword>
<evidence type="ECO:0000259" key="6">
    <source>
        <dbReference type="PROSITE" id="PS50109"/>
    </source>
</evidence>
<keyword evidence="5" id="KW-0472">Membrane</keyword>
<comment type="catalytic activity">
    <reaction evidence="1">
        <text>ATP + protein L-histidine = ADP + protein N-phospho-L-histidine.</text>
        <dbReference type="EC" id="2.7.13.3"/>
    </reaction>
</comment>
<evidence type="ECO:0000256" key="3">
    <source>
        <dbReference type="ARBA" id="ARBA00022553"/>
    </source>
</evidence>
<evidence type="ECO:0000313" key="7">
    <source>
        <dbReference type="EMBL" id="PMR82777.1"/>
    </source>
</evidence>
<feature type="transmembrane region" description="Helical" evidence="5">
    <location>
        <begin position="24"/>
        <end position="43"/>
    </location>
</feature>
<evidence type="ECO:0000256" key="1">
    <source>
        <dbReference type="ARBA" id="ARBA00000085"/>
    </source>
</evidence>
<dbReference type="GO" id="GO:0000155">
    <property type="term" value="F:phosphorelay sensor kinase activity"/>
    <property type="evidence" value="ECO:0007669"/>
    <property type="project" value="InterPro"/>
</dbReference>
<keyword evidence="4" id="KW-0175">Coiled coil</keyword>
<dbReference type="CDD" id="cd00082">
    <property type="entry name" value="HisKA"/>
    <property type="match status" value="1"/>
</dbReference>
<dbReference type="CDD" id="cd00075">
    <property type="entry name" value="HATPase"/>
    <property type="match status" value="1"/>
</dbReference>
<dbReference type="SMART" id="SM00387">
    <property type="entry name" value="HATPase_c"/>
    <property type="match status" value="1"/>
</dbReference>
<dbReference type="OrthoDB" id="1931120at2"/>
<keyword evidence="5" id="KW-0812">Transmembrane</keyword>
<keyword evidence="8" id="KW-1185">Reference proteome</keyword>
<evidence type="ECO:0000256" key="2">
    <source>
        <dbReference type="ARBA" id="ARBA00012438"/>
    </source>
</evidence>
<dbReference type="InterPro" id="IPR036097">
    <property type="entry name" value="HisK_dim/P_sf"/>
</dbReference>
<name>A0A2N7UQQ6_9GAMM</name>
<evidence type="ECO:0000256" key="4">
    <source>
        <dbReference type="SAM" id="Coils"/>
    </source>
</evidence>
<dbReference type="Gene3D" id="1.10.287.130">
    <property type="match status" value="1"/>
</dbReference>
<dbReference type="Gene3D" id="3.30.565.10">
    <property type="entry name" value="Histidine kinase-like ATPase, C-terminal domain"/>
    <property type="match status" value="1"/>
</dbReference>
<evidence type="ECO:0000313" key="8">
    <source>
        <dbReference type="Proteomes" id="UP000235547"/>
    </source>
</evidence>
<dbReference type="SUPFAM" id="SSF47384">
    <property type="entry name" value="Homodimeric domain of signal transducing histidine kinase"/>
    <property type="match status" value="1"/>
</dbReference>
<proteinExistence type="predicted"/>
<dbReference type="PROSITE" id="PS50109">
    <property type="entry name" value="HIS_KIN"/>
    <property type="match status" value="1"/>
</dbReference>
<dbReference type="InterPro" id="IPR003661">
    <property type="entry name" value="HisK_dim/P_dom"/>
</dbReference>
<keyword evidence="5" id="KW-1133">Transmembrane helix</keyword>
<dbReference type="InterPro" id="IPR005467">
    <property type="entry name" value="His_kinase_dom"/>
</dbReference>
<dbReference type="EC" id="2.7.13.3" evidence="2"/>
<feature type="transmembrane region" description="Helical" evidence="5">
    <location>
        <begin position="167"/>
        <end position="190"/>
    </location>
</feature>
<sequence length="540" mass="59540">MINAKPEAAGRTVDRSLSWKLTRAVSLVALCMGIVISAIQISIDYFETRELPDEDARTLIGLLRDPATKVAFNLDPSTAQELVGGALQHPAVIEAQILLPNGEVLAHSESPVSAEDGNLLLDLLFDTNKRYSWELTTELSIGVESLGELDINLNPQQYGKTFLRRSITAVFSTLVYALLICLGLLGLVLAKVIHPLNTVINSILRFDVNSPEELRIKGLVGHSNDEIGLLVEVTNDHLDTIDKNFHKIKRAEEELKDYSENLEKIVAERTQDLTESLERLKSAQNQLIESEKLAALGGLVAGVSHEVNTPLGIAVTTASLMTETLADLNTEFRNRTLTSERLEELLDTLDDGQTLIVKNLDRAARLIKDFKRTAVDQVSEAREEFRVREVMESLMASLHPETSKQGVEPTIDCPADLTMKSLPGVLTQVITNLTLNSLRHAFSDIDSPCIHIRIEEQDGTVMLHYRDNGNGIPTEHQSRIFEPFFTTKRGDGGSGLGLNIVYNLVTGKLLGSLEFHSEPGSGVDFILKLPQSIPYEPVSK</sequence>
<reference evidence="7 8" key="1">
    <citation type="submission" date="2018-01" db="EMBL/GenBank/DDBJ databases">
        <title>Halomonas endophytica sp. nov., isolated from storage liquid in the stems of Populus euphratica.</title>
        <authorList>
            <person name="Chen C."/>
        </authorList>
    </citation>
    <scope>NUCLEOTIDE SEQUENCE [LARGE SCALE GENOMIC DNA]</scope>
    <source>
        <strain evidence="7 8">BZ-SZ-XJ27</strain>
    </source>
</reference>
<dbReference type="InterPro" id="IPR003594">
    <property type="entry name" value="HATPase_dom"/>
</dbReference>
<accession>A0A2N7UQQ6</accession>
<dbReference type="AlphaFoldDB" id="A0A2N7UQQ6"/>
<dbReference type="EMBL" id="PNRG01000001">
    <property type="protein sequence ID" value="PMR82777.1"/>
    <property type="molecule type" value="Genomic_DNA"/>
</dbReference>
<evidence type="ECO:0000256" key="5">
    <source>
        <dbReference type="SAM" id="Phobius"/>
    </source>
</evidence>
<dbReference type="Pfam" id="PF02518">
    <property type="entry name" value="HATPase_c"/>
    <property type="match status" value="1"/>
</dbReference>
<dbReference type="PANTHER" id="PTHR43065">
    <property type="entry name" value="SENSOR HISTIDINE KINASE"/>
    <property type="match status" value="1"/>
</dbReference>
<organism evidence="7 8">
    <name type="scientific">Halomonas urumqiensis</name>
    <dbReference type="NCBI Taxonomy" id="1684789"/>
    <lineage>
        <taxon>Bacteria</taxon>
        <taxon>Pseudomonadati</taxon>
        <taxon>Pseudomonadota</taxon>
        <taxon>Gammaproteobacteria</taxon>
        <taxon>Oceanospirillales</taxon>
        <taxon>Halomonadaceae</taxon>
        <taxon>Halomonas</taxon>
    </lineage>
</organism>
<dbReference type="PRINTS" id="PR00344">
    <property type="entry name" value="BCTRLSENSOR"/>
</dbReference>
<feature type="domain" description="Histidine kinase" evidence="6">
    <location>
        <begin position="302"/>
        <end position="533"/>
    </location>
</feature>
<dbReference type="Proteomes" id="UP000235547">
    <property type="component" value="Unassembled WGS sequence"/>
</dbReference>